<evidence type="ECO:0000313" key="3">
    <source>
        <dbReference type="EMBL" id="RCL76837.1"/>
    </source>
</evidence>
<organism evidence="3 4">
    <name type="scientific">PS1 clade bacterium</name>
    <dbReference type="NCBI Taxonomy" id="2175152"/>
    <lineage>
        <taxon>Bacteria</taxon>
        <taxon>Pseudomonadati</taxon>
        <taxon>Pseudomonadota</taxon>
        <taxon>Alphaproteobacteria</taxon>
        <taxon>PS1 clade</taxon>
    </lineage>
</organism>
<dbReference type="InterPro" id="IPR036869">
    <property type="entry name" value="J_dom_sf"/>
</dbReference>
<sequence>MNLKSKYFDSIRISKTGGNEVEAQVTCDWPECSEVGSYPAPAAEGSTDKRYFCLEHIRTYNQSFNFFEGMTEADIAAFQRSARTGHRPTWTMGANRNTPGQSGNWQWQDPLDLVSEVSDGKARAPVKRASSGQIRALEVLELDEHATAEEVKTRYKARIKKFHPDANSGDRSYEEKLNKVIQAYNYLKASGFC</sequence>
<name>A0A368DYD6_9PROT</name>
<proteinExistence type="predicted"/>
<dbReference type="SUPFAM" id="SSF46565">
    <property type="entry name" value="Chaperone J-domain"/>
    <property type="match status" value="1"/>
</dbReference>
<dbReference type="Gene3D" id="1.10.287.110">
    <property type="entry name" value="DnaJ domain"/>
    <property type="match status" value="1"/>
</dbReference>
<dbReference type="EMBL" id="QOQF01000016">
    <property type="protein sequence ID" value="RCL76837.1"/>
    <property type="molecule type" value="Genomic_DNA"/>
</dbReference>
<dbReference type="AlphaFoldDB" id="A0A368DYD6"/>
<dbReference type="PROSITE" id="PS50076">
    <property type="entry name" value="DNAJ_2"/>
    <property type="match status" value="1"/>
</dbReference>
<dbReference type="Pfam" id="PF00226">
    <property type="entry name" value="DnaJ"/>
    <property type="match status" value="1"/>
</dbReference>
<dbReference type="InterPro" id="IPR001623">
    <property type="entry name" value="DnaJ_domain"/>
</dbReference>
<dbReference type="Proteomes" id="UP000252132">
    <property type="component" value="Unassembled WGS sequence"/>
</dbReference>
<evidence type="ECO:0000259" key="2">
    <source>
        <dbReference type="PROSITE" id="PS50076"/>
    </source>
</evidence>
<dbReference type="CDD" id="cd06257">
    <property type="entry name" value="DnaJ"/>
    <property type="match status" value="1"/>
</dbReference>
<dbReference type="PRINTS" id="PR00625">
    <property type="entry name" value="JDOMAIN"/>
</dbReference>
<comment type="caution">
    <text evidence="3">The sequence shown here is derived from an EMBL/GenBank/DDBJ whole genome shotgun (WGS) entry which is preliminary data.</text>
</comment>
<feature type="region of interest" description="Disordered" evidence="1">
    <location>
        <begin position="86"/>
        <end position="106"/>
    </location>
</feature>
<accession>A0A368DYD6</accession>
<feature type="compositionally biased region" description="Polar residues" evidence="1">
    <location>
        <begin position="92"/>
        <end position="106"/>
    </location>
</feature>
<feature type="domain" description="J" evidence="2">
    <location>
        <begin position="135"/>
        <end position="192"/>
    </location>
</feature>
<gene>
    <name evidence="3" type="ORF">DBW69_04800</name>
</gene>
<reference evidence="3 4" key="1">
    <citation type="journal article" date="2018" name="Microbiome">
        <title>Fine metagenomic profile of the Mediterranean stratified and mixed water columns revealed by assembly and recruitment.</title>
        <authorList>
            <person name="Haro-Moreno J.M."/>
            <person name="Lopez-Perez M."/>
            <person name="De La Torre J.R."/>
            <person name="Picazo A."/>
            <person name="Camacho A."/>
            <person name="Rodriguez-Valera F."/>
        </authorList>
    </citation>
    <scope>NUCLEOTIDE SEQUENCE [LARGE SCALE GENOMIC DNA]</scope>
    <source>
        <strain evidence="3">MED-G55</strain>
    </source>
</reference>
<protein>
    <submittedName>
        <fullName evidence="3">Molecular chaperone DnaJ</fullName>
    </submittedName>
</protein>
<evidence type="ECO:0000256" key="1">
    <source>
        <dbReference type="SAM" id="MobiDB-lite"/>
    </source>
</evidence>
<evidence type="ECO:0000313" key="4">
    <source>
        <dbReference type="Proteomes" id="UP000252132"/>
    </source>
</evidence>
<dbReference type="SMART" id="SM00271">
    <property type="entry name" value="DnaJ"/>
    <property type="match status" value="1"/>
</dbReference>